<dbReference type="Proteomes" id="UP000002258">
    <property type="component" value="Chromosome 8"/>
</dbReference>
<dbReference type="PANTHER" id="PTHR28048">
    <property type="entry name" value="ACR195WP"/>
    <property type="match status" value="1"/>
</dbReference>
<organism evidence="1 2">
    <name type="scientific">Scheffersomyces stipitis (strain ATCC 58785 / CBS 6054 / NBRC 10063 / NRRL Y-11545)</name>
    <name type="common">Yeast</name>
    <name type="synonym">Pichia stipitis</name>
    <dbReference type="NCBI Taxonomy" id="322104"/>
    <lineage>
        <taxon>Eukaryota</taxon>
        <taxon>Fungi</taxon>
        <taxon>Dikarya</taxon>
        <taxon>Ascomycota</taxon>
        <taxon>Saccharomycotina</taxon>
        <taxon>Pichiomycetes</taxon>
        <taxon>Debaryomycetaceae</taxon>
        <taxon>Scheffersomyces</taxon>
    </lineage>
</organism>
<dbReference type="KEGG" id="pic:PICST_50220"/>
<keyword evidence="2" id="KW-1185">Reference proteome</keyword>
<dbReference type="OrthoDB" id="4083608at2759"/>
<dbReference type="FunCoup" id="A3M0B7">
    <property type="interactions" value="19"/>
</dbReference>
<evidence type="ECO:0000313" key="2">
    <source>
        <dbReference type="Proteomes" id="UP000002258"/>
    </source>
</evidence>
<dbReference type="EMBL" id="CP000502">
    <property type="protein sequence ID" value="ABN68685.1"/>
    <property type="molecule type" value="Genomic_DNA"/>
</dbReference>
<reference evidence="1 2" key="1">
    <citation type="journal article" date="2007" name="Nat. Biotechnol.">
        <title>Genome sequence of the lignocellulose-bioconverting and xylose-fermenting yeast Pichia stipitis.</title>
        <authorList>
            <person name="Jeffries T.W."/>
            <person name="Grigoriev I.V."/>
            <person name="Grimwood J."/>
            <person name="Laplaza J.M."/>
            <person name="Aerts A."/>
            <person name="Salamov A."/>
            <person name="Schmutz J."/>
            <person name="Lindquist E."/>
            <person name="Dehal P."/>
            <person name="Shapiro H."/>
            <person name="Jin Y.S."/>
            <person name="Passoth V."/>
            <person name="Richardson P.M."/>
        </authorList>
    </citation>
    <scope>NUCLEOTIDE SEQUENCE [LARGE SCALE GENOMIC DNA]</scope>
    <source>
        <strain evidence="2">ATCC 58785 / CBS 6054 / NBRC 10063 / NRRL Y-11545</strain>
    </source>
</reference>
<dbReference type="HOGENOM" id="CLU_148825_0_0_1"/>
<dbReference type="eggNOG" id="ENOG502S2HK">
    <property type="taxonomic scope" value="Eukaryota"/>
</dbReference>
<name>A3M0B7_PICST</name>
<accession>A3M0B7</accession>
<dbReference type="InterPro" id="IPR053092">
    <property type="entry name" value="Mitochondrial_unc_protein"/>
</dbReference>
<dbReference type="GeneID" id="4841160"/>
<dbReference type="AlphaFoldDB" id="A3M0B7"/>
<dbReference type="OMA" id="EGWLWNK"/>
<dbReference type="PANTHER" id="PTHR28048:SF1">
    <property type="entry name" value="ACR195WP"/>
    <property type="match status" value="1"/>
</dbReference>
<proteinExistence type="predicted"/>
<dbReference type="RefSeq" id="XP_001386714.1">
    <property type="nucleotide sequence ID" value="XM_001386677.1"/>
</dbReference>
<sequence>MSNILNVFNPPPSRPLTEDEIGEGCIPCTAVQSVVALAGGVYLNSNTLFKDPKTGKIDFAKNPIWWQKTVKGFGIVLFGLGAYRAGEVGQLVWKKKFE</sequence>
<gene>
    <name evidence="1" type="ORF">PICST_50220</name>
</gene>
<protein>
    <submittedName>
        <fullName evidence="1">Uncharacterized protein</fullName>
    </submittedName>
</protein>
<evidence type="ECO:0000313" key="1">
    <source>
        <dbReference type="EMBL" id="ABN68685.1"/>
    </source>
</evidence>
<dbReference type="InParanoid" id="A3M0B7"/>